<evidence type="ECO:0000313" key="2">
    <source>
        <dbReference type="EMBL" id="NDJ15853.1"/>
    </source>
</evidence>
<dbReference type="EMBL" id="WVIE01000001">
    <property type="protein sequence ID" value="NDJ15853.1"/>
    <property type="molecule type" value="Genomic_DNA"/>
</dbReference>
<dbReference type="Gene3D" id="3.40.50.150">
    <property type="entry name" value="Vaccinia Virus protein VP39"/>
    <property type="match status" value="1"/>
</dbReference>
<organism evidence="2 3">
    <name type="scientific">Myxacorys almedinensis A</name>
    <dbReference type="NCBI Taxonomy" id="2690445"/>
    <lineage>
        <taxon>Bacteria</taxon>
        <taxon>Bacillati</taxon>
        <taxon>Cyanobacteriota</taxon>
        <taxon>Cyanophyceae</taxon>
        <taxon>Leptolyngbyales</taxon>
        <taxon>Leptolyngbyaceae</taxon>
        <taxon>Myxacorys</taxon>
        <taxon>Myxacorys almedinensis</taxon>
    </lineage>
</organism>
<proteinExistence type="predicted"/>
<comment type="caution">
    <text evidence="2">The sequence shown here is derived from an EMBL/GenBank/DDBJ whole genome shotgun (WGS) entry which is preliminary data.</text>
</comment>
<dbReference type="InterPro" id="IPR029063">
    <property type="entry name" value="SAM-dependent_MTases_sf"/>
</dbReference>
<gene>
    <name evidence="2" type="ORF">GS601_00880</name>
</gene>
<dbReference type="PANTHER" id="PTHR39963">
    <property type="entry name" value="SLL0983 PROTEIN"/>
    <property type="match status" value="1"/>
</dbReference>
<feature type="domain" description="MnmC-like methyltransferase" evidence="1">
    <location>
        <begin position="119"/>
        <end position="219"/>
    </location>
</feature>
<dbReference type="InterPro" id="IPR008471">
    <property type="entry name" value="MnmC-like_methylTransf"/>
</dbReference>
<dbReference type="Proteomes" id="UP000646053">
    <property type="component" value="Unassembled WGS sequence"/>
</dbReference>
<evidence type="ECO:0000259" key="1">
    <source>
        <dbReference type="Pfam" id="PF05430"/>
    </source>
</evidence>
<keyword evidence="3" id="KW-1185">Reference proteome</keyword>
<dbReference type="GO" id="GO:0016645">
    <property type="term" value="F:oxidoreductase activity, acting on the CH-NH group of donors"/>
    <property type="evidence" value="ECO:0007669"/>
    <property type="project" value="InterPro"/>
</dbReference>
<dbReference type="SUPFAM" id="SSF53335">
    <property type="entry name" value="S-adenosyl-L-methionine-dependent methyltransferases"/>
    <property type="match status" value="1"/>
</dbReference>
<dbReference type="Pfam" id="PF05430">
    <property type="entry name" value="Methyltransf_30"/>
    <property type="match status" value="1"/>
</dbReference>
<evidence type="ECO:0000313" key="3">
    <source>
        <dbReference type="Proteomes" id="UP000646053"/>
    </source>
</evidence>
<dbReference type="AlphaFoldDB" id="A0A8J7Z3K5"/>
<dbReference type="PANTHER" id="PTHR39963:SF1">
    <property type="entry name" value="MNMC-LIKE METHYLTRANSFERASE DOMAIN-CONTAINING PROTEIN"/>
    <property type="match status" value="1"/>
</dbReference>
<accession>A0A8J7Z3K5</accession>
<sequence length="301" mass="33175">MNSTARCSRDVSPMSWTHLLTQDGSYTFFSSEFGEAFHSRQGAKTEAFQKFADATRLAQKAQQPSLKLLDVCYGLGYNTAAALEVIWAVNPACRVELYGLELDATVPMSAIALLEPWAAPIQEVLTTLAKHQVCQHSTLEARVLIGDARQTIQSLMQGGFQADAIFLDPFSPRRCPQLWTVDFFQRVASCLAQTGILSTYSRSASVRTALIEAGLKIGTIPLGEVHGSHDWAQGTIAAWGGELLEPLSQMEQEHLQTRAAIPYRDPCLNDGAETILARQAQEQRSVTVESTSSWRRRWGIS</sequence>
<protein>
    <recommendedName>
        <fullName evidence="1">MnmC-like methyltransferase domain-containing protein</fullName>
    </recommendedName>
</protein>
<reference evidence="2" key="1">
    <citation type="submission" date="2019-12" db="EMBL/GenBank/DDBJ databases">
        <title>High-Quality draft genome sequences of three cyanobacteria isolated from the limestone walls of the Old Cathedral of Coimbra.</title>
        <authorList>
            <person name="Tiago I."/>
            <person name="Soares F."/>
            <person name="Portugal A."/>
        </authorList>
    </citation>
    <scope>NUCLEOTIDE SEQUENCE</scope>
    <source>
        <strain evidence="2">A</strain>
    </source>
</reference>
<name>A0A8J7Z3K5_9CYAN</name>